<keyword evidence="2" id="KW-1185">Reference proteome</keyword>
<name>A0A2T5VGG3_9HYPH</name>
<evidence type="ECO:0000313" key="1">
    <source>
        <dbReference type="EMBL" id="PTW62849.1"/>
    </source>
</evidence>
<proteinExistence type="predicted"/>
<sequence length="156" mass="16783">MNEDTFRIAELLLADMKCSHVLMTLALEAGGRSNPDLVRAMSGLALGMGQGLDCGALSGGCCVLGLLAGRGGEDEPEDERFADMLDEFSGWFVVMAKERYGGYTCADIMGFDPALKAERCPGLVGDCWEKIREILESRDVDIAHPPRPASDGELQP</sequence>
<dbReference type="OrthoDB" id="163426at2"/>
<dbReference type="Pfam" id="PF09719">
    <property type="entry name" value="C_GCAxxG_C_C"/>
    <property type="match status" value="1"/>
</dbReference>
<dbReference type="AlphaFoldDB" id="A0A2T5VGG3"/>
<dbReference type="Proteomes" id="UP000244081">
    <property type="component" value="Unassembled WGS sequence"/>
</dbReference>
<reference evidence="1 2" key="1">
    <citation type="submission" date="2018-04" db="EMBL/GenBank/DDBJ databases">
        <title>Genomic Encyclopedia of Archaeal and Bacterial Type Strains, Phase II (KMG-II): from individual species to whole genera.</title>
        <authorList>
            <person name="Goeker M."/>
        </authorList>
    </citation>
    <scope>NUCLEOTIDE SEQUENCE [LARGE SCALE GENOMIC DNA]</scope>
    <source>
        <strain evidence="1 2">DSM 23382</strain>
    </source>
</reference>
<evidence type="ECO:0000313" key="2">
    <source>
        <dbReference type="Proteomes" id="UP000244081"/>
    </source>
</evidence>
<accession>A0A2T5VGG3</accession>
<comment type="caution">
    <text evidence="1">The sequence shown here is derived from an EMBL/GenBank/DDBJ whole genome shotgun (WGS) entry which is preliminary data.</text>
</comment>
<gene>
    <name evidence="1" type="ORF">C8N35_101897</name>
</gene>
<dbReference type="NCBIfam" id="NF045669">
    <property type="entry name" value="DVU1555_fam_CGA"/>
    <property type="match status" value="1"/>
</dbReference>
<dbReference type="InterPro" id="IPR010181">
    <property type="entry name" value="CGCAxxGCC_motif"/>
</dbReference>
<organism evidence="1 2">
    <name type="scientific">Breoghania corrubedonensis</name>
    <dbReference type="NCBI Taxonomy" id="665038"/>
    <lineage>
        <taxon>Bacteria</taxon>
        <taxon>Pseudomonadati</taxon>
        <taxon>Pseudomonadota</taxon>
        <taxon>Alphaproteobacteria</taxon>
        <taxon>Hyphomicrobiales</taxon>
        <taxon>Stappiaceae</taxon>
        <taxon>Breoghania</taxon>
    </lineage>
</organism>
<dbReference type="RefSeq" id="WP_107988358.1">
    <property type="nucleotide sequence ID" value="NZ_QAYG01000001.1"/>
</dbReference>
<protein>
    <submittedName>
        <fullName evidence="1">Putative redox-active protein with C_GCAxxG_C_C motif</fullName>
    </submittedName>
</protein>
<dbReference type="EMBL" id="QAYG01000001">
    <property type="protein sequence ID" value="PTW62849.1"/>
    <property type="molecule type" value="Genomic_DNA"/>
</dbReference>